<dbReference type="GO" id="GO:0008686">
    <property type="term" value="F:3,4-dihydroxy-2-butanone-4-phosphate synthase activity"/>
    <property type="evidence" value="ECO:0007669"/>
    <property type="project" value="InterPro"/>
</dbReference>
<dbReference type="AlphaFoldDB" id="A0AAV1AUR3"/>
<evidence type="ECO:0000313" key="2">
    <source>
        <dbReference type="EMBL" id="CAI8614219.1"/>
    </source>
</evidence>
<keyword evidence="3" id="KW-1185">Reference proteome</keyword>
<keyword evidence="1" id="KW-0472">Membrane</keyword>
<proteinExistence type="predicted"/>
<keyword evidence="1" id="KW-1133">Transmembrane helix</keyword>
<dbReference type="GO" id="GO:0070939">
    <property type="term" value="C:Dsl1/NZR complex"/>
    <property type="evidence" value="ECO:0007669"/>
    <property type="project" value="TreeGrafter"/>
</dbReference>
<dbReference type="InterPro" id="IPR000422">
    <property type="entry name" value="DHBP_synthase_RibB"/>
</dbReference>
<dbReference type="Gene3D" id="3.90.870.10">
    <property type="entry name" value="DHBP synthase"/>
    <property type="match status" value="1"/>
</dbReference>
<keyword evidence="1" id="KW-0812">Transmembrane</keyword>
<dbReference type="GO" id="GO:0000149">
    <property type="term" value="F:SNARE binding"/>
    <property type="evidence" value="ECO:0007669"/>
    <property type="project" value="TreeGrafter"/>
</dbReference>
<dbReference type="PANTHER" id="PTHR15922:SF2">
    <property type="entry name" value="NBAS SUBUNIT OF NRZ TETHERING COMPLEX"/>
    <property type="match status" value="1"/>
</dbReference>
<dbReference type="EMBL" id="OX451740">
    <property type="protein sequence ID" value="CAI8614219.1"/>
    <property type="molecule type" value="Genomic_DNA"/>
</dbReference>
<gene>
    <name evidence="2" type="ORF">VFH_V119240</name>
</gene>
<name>A0AAV1AUR3_VICFA</name>
<dbReference type="PANTHER" id="PTHR15922">
    <property type="entry name" value="NEUROBLASTOMA-AMPLIFIED SEQUENCE"/>
    <property type="match status" value="1"/>
</dbReference>
<dbReference type="InterPro" id="IPR017945">
    <property type="entry name" value="DHBP_synth_RibB-like_a/b_dom"/>
</dbReference>
<evidence type="ECO:0000313" key="3">
    <source>
        <dbReference type="Proteomes" id="UP001157006"/>
    </source>
</evidence>
<accession>A0AAV1AUR3</accession>
<dbReference type="Pfam" id="PF00926">
    <property type="entry name" value="DHBP_synthase"/>
    <property type="match status" value="1"/>
</dbReference>
<reference evidence="2 3" key="1">
    <citation type="submission" date="2023-01" db="EMBL/GenBank/DDBJ databases">
        <authorList>
            <person name="Kreplak J."/>
        </authorList>
    </citation>
    <scope>NUCLEOTIDE SEQUENCE [LARGE SCALE GENOMIC DNA]</scope>
</reference>
<dbReference type="GO" id="GO:0009231">
    <property type="term" value="P:riboflavin biosynthetic process"/>
    <property type="evidence" value="ECO:0007669"/>
    <property type="project" value="InterPro"/>
</dbReference>
<dbReference type="GO" id="GO:0006890">
    <property type="term" value="P:retrograde vesicle-mediated transport, Golgi to endoplasmic reticulum"/>
    <property type="evidence" value="ECO:0007669"/>
    <property type="project" value="TreeGrafter"/>
</dbReference>
<protein>
    <submittedName>
        <fullName evidence="2">Uncharacterized protein</fullName>
    </submittedName>
</protein>
<feature type="transmembrane region" description="Helical" evidence="1">
    <location>
        <begin position="41"/>
        <end position="64"/>
    </location>
</feature>
<sequence length="237" mass="26576">MMIADWKSLQMEYKEDWRQNAGLFGLTRVGSRRVIQLSTGFMLIFFVFGKFGAVAAAIPFPIVAPVIASSLPTSMAVVVDDEDRENEGDLIMTAQLETPEAMAFIVKHETDIVCVVQLKEKWIEYNEPKRLRKLVSLFVSPTVKYVVVAIAAGNRITILSKEDEYQQSYILIFGTFSVGASSEDDEILGVADDYDTMYFIKFNGEVVAEITKRHLKISSSIAGLFSDNDSDMHESYL</sequence>
<evidence type="ECO:0000256" key="1">
    <source>
        <dbReference type="SAM" id="Phobius"/>
    </source>
</evidence>
<dbReference type="SUPFAM" id="SSF55821">
    <property type="entry name" value="YrdC/RibB"/>
    <property type="match status" value="1"/>
</dbReference>
<organism evidence="2 3">
    <name type="scientific">Vicia faba</name>
    <name type="common">Broad bean</name>
    <name type="synonym">Faba vulgaris</name>
    <dbReference type="NCBI Taxonomy" id="3906"/>
    <lineage>
        <taxon>Eukaryota</taxon>
        <taxon>Viridiplantae</taxon>
        <taxon>Streptophyta</taxon>
        <taxon>Embryophyta</taxon>
        <taxon>Tracheophyta</taxon>
        <taxon>Spermatophyta</taxon>
        <taxon>Magnoliopsida</taxon>
        <taxon>eudicotyledons</taxon>
        <taxon>Gunneridae</taxon>
        <taxon>Pentapetalae</taxon>
        <taxon>rosids</taxon>
        <taxon>fabids</taxon>
        <taxon>Fabales</taxon>
        <taxon>Fabaceae</taxon>
        <taxon>Papilionoideae</taxon>
        <taxon>50 kb inversion clade</taxon>
        <taxon>NPAAA clade</taxon>
        <taxon>Hologalegina</taxon>
        <taxon>IRL clade</taxon>
        <taxon>Fabeae</taxon>
        <taxon>Vicia</taxon>
    </lineage>
</organism>
<dbReference type="Proteomes" id="UP001157006">
    <property type="component" value="Chromosome 5"/>
</dbReference>